<dbReference type="Proteomes" id="UP000887116">
    <property type="component" value="Unassembled WGS sequence"/>
</dbReference>
<proteinExistence type="predicted"/>
<evidence type="ECO:0000313" key="2">
    <source>
        <dbReference type="Proteomes" id="UP000887116"/>
    </source>
</evidence>
<dbReference type="AlphaFoldDB" id="A0A8X6GXD6"/>
<dbReference type="OrthoDB" id="10613369at2759"/>
<organism evidence="1 2">
    <name type="scientific">Trichonephila clavata</name>
    <name type="common">Joro spider</name>
    <name type="synonym">Nephila clavata</name>
    <dbReference type="NCBI Taxonomy" id="2740835"/>
    <lineage>
        <taxon>Eukaryota</taxon>
        <taxon>Metazoa</taxon>
        <taxon>Ecdysozoa</taxon>
        <taxon>Arthropoda</taxon>
        <taxon>Chelicerata</taxon>
        <taxon>Arachnida</taxon>
        <taxon>Araneae</taxon>
        <taxon>Araneomorphae</taxon>
        <taxon>Entelegynae</taxon>
        <taxon>Araneoidea</taxon>
        <taxon>Nephilidae</taxon>
        <taxon>Trichonephila</taxon>
    </lineage>
</organism>
<reference evidence="1" key="1">
    <citation type="submission" date="2020-07" db="EMBL/GenBank/DDBJ databases">
        <title>Multicomponent nature underlies the extraordinary mechanical properties of spider dragline silk.</title>
        <authorList>
            <person name="Kono N."/>
            <person name="Nakamura H."/>
            <person name="Mori M."/>
            <person name="Yoshida Y."/>
            <person name="Ohtoshi R."/>
            <person name="Malay A.D."/>
            <person name="Moran D.A.P."/>
            <person name="Tomita M."/>
            <person name="Numata K."/>
            <person name="Arakawa K."/>
        </authorList>
    </citation>
    <scope>NUCLEOTIDE SEQUENCE</scope>
</reference>
<sequence length="106" mass="12143">MCKSSPNWFKGDHSITKNKSHGEVWSTECIAELRTKSAFSNTFHYRLWDICLTVAAANSSSTCLDQTKIQSSSLRRFRSERQHSSSTMPPAYIRERIRLCGLVDQK</sequence>
<protein>
    <submittedName>
        <fullName evidence="1">Uncharacterized protein</fullName>
    </submittedName>
</protein>
<gene>
    <name evidence="1" type="ORF">TNCT_641761</name>
</gene>
<name>A0A8X6GXD6_TRICU</name>
<dbReference type="EMBL" id="BMAO01031518">
    <property type="protein sequence ID" value="GFQ75639.1"/>
    <property type="molecule type" value="Genomic_DNA"/>
</dbReference>
<evidence type="ECO:0000313" key="1">
    <source>
        <dbReference type="EMBL" id="GFQ75639.1"/>
    </source>
</evidence>
<comment type="caution">
    <text evidence="1">The sequence shown here is derived from an EMBL/GenBank/DDBJ whole genome shotgun (WGS) entry which is preliminary data.</text>
</comment>
<keyword evidence="2" id="KW-1185">Reference proteome</keyword>
<accession>A0A8X6GXD6</accession>